<dbReference type="PANTHER" id="PTHR45624">
    <property type="entry name" value="MITOCHONDRIAL BASIC AMINO ACIDS TRANSPORTER-RELATED"/>
    <property type="match status" value="1"/>
</dbReference>
<evidence type="ECO:0000256" key="11">
    <source>
        <dbReference type="SAM" id="MobiDB-lite"/>
    </source>
</evidence>
<keyword evidence="6" id="KW-1133">Transmembrane helix</keyword>
<keyword evidence="7" id="KW-0496">Mitochondrion</keyword>
<dbReference type="Pfam" id="PF00153">
    <property type="entry name" value="Mito_carr"/>
    <property type="match status" value="3"/>
</dbReference>
<keyword evidence="5" id="KW-0677">Repeat</keyword>
<evidence type="ECO:0000256" key="10">
    <source>
        <dbReference type="RuleBase" id="RU000488"/>
    </source>
</evidence>
<dbReference type="GO" id="GO:1990575">
    <property type="term" value="P:mitochondrial L-ornithine transmembrane transport"/>
    <property type="evidence" value="ECO:0007669"/>
    <property type="project" value="TreeGrafter"/>
</dbReference>
<dbReference type="Proteomes" id="UP000504633">
    <property type="component" value="Unplaced"/>
</dbReference>
<feature type="region of interest" description="Disordered" evidence="11">
    <location>
        <begin position="15"/>
        <end position="44"/>
    </location>
</feature>
<keyword evidence="12" id="KW-1185">Reference proteome</keyword>
<dbReference type="PANTHER" id="PTHR45624:SF12">
    <property type="entry name" value="MITOCHONDRIAL ORNITHINE TRANSPORTER 1"/>
    <property type="match status" value="1"/>
</dbReference>
<evidence type="ECO:0000256" key="5">
    <source>
        <dbReference type="ARBA" id="ARBA00022737"/>
    </source>
</evidence>
<dbReference type="InterPro" id="IPR018108">
    <property type="entry name" value="MCP_transmembrane"/>
</dbReference>
<dbReference type="OrthoDB" id="409586at2759"/>
<accession>A0A6J1L8N1</accession>
<dbReference type="Gene3D" id="1.50.40.10">
    <property type="entry name" value="Mitochondrial carrier domain"/>
    <property type="match status" value="1"/>
</dbReference>
<dbReference type="PROSITE" id="PS50920">
    <property type="entry name" value="SOLCAR"/>
    <property type="match status" value="3"/>
</dbReference>
<protein>
    <submittedName>
        <fullName evidence="13 14">Mitochondrial ornithine transporter 1</fullName>
    </submittedName>
</protein>
<evidence type="ECO:0000256" key="6">
    <source>
        <dbReference type="ARBA" id="ARBA00022989"/>
    </source>
</evidence>
<keyword evidence="8 9" id="KW-0472">Membrane</keyword>
<dbReference type="RefSeq" id="XP_030080133.1">
    <property type="nucleotide sequence ID" value="XM_030224273.1"/>
</dbReference>
<gene>
    <name evidence="13" type="primary">LOC111594066</name>
    <name evidence="14" type="synonym">LOC115483111</name>
</gene>
<dbReference type="KEGG" id="dhe:111594066"/>
<evidence type="ECO:0000256" key="8">
    <source>
        <dbReference type="ARBA" id="ARBA00023136"/>
    </source>
</evidence>
<proteinExistence type="inferred from homology"/>
<name>A0A6J1L8N1_DROHY</name>
<organism evidence="12 13">
    <name type="scientific">Drosophila hydei</name>
    <name type="common">Fruit fly</name>
    <dbReference type="NCBI Taxonomy" id="7224"/>
    <lineage>
        <taxon>Eukaryota</taxon>
        <taxon>Metazoa</taxon>
        <taxon>Ecdysozoa</taxon>
        <taxon>Arthropoda</taxon>
        <taxon>Hexapoda</taxon>
        <taxon>Insecta</taxon>
        <taxon>Pterygota</taxon>
        <taxon>Neoptera</taxon>
        <taxon>Endopterygota</taxon>
        <taxon>Diptera</taxon>
        <taxon>Brachycera</taxon>
        <taxon>Muscomorpha</taxon>
        <taxon>Ephydroidea</taxon>
        <taxon>Drosophilidae</taxon>
        <taxon>Drosophila</taxon>
    </lineage>
</organism>
<dbReference type="InterPro" id="IPR050567">
    <property type="entry name" value="Mitochondrial_Carrier"/>
</dbReference>
<dbReference type="AlphaFoldDB" id="A0A6J1L8N1"/>
<evidence type="ECO:0000313" key="13">
    <source>
        <dbReference type="RefSeq" id="XP_023162966.2"/>
    </source>
</evidence>
<dbReference type="RefSeq" id="XP_023162966.2">
    <property type="nucleotide sequence ID" value="XM_023307198.2"/>
</dbReference>
<evidence type="ECO:0000313" key="14">
    <source>
        <dbReference type="RefSeq" id="XP_030080133.1"/>
    </source>
</evidence>
<keyword evidence="4 9" id="KW-0812">Transmembrane</keyword>
<evidence type="ECO:0000256" key="3">
    <source>
        <dbReference type="ARBA" id="ARBA00022448"/>
    </source>
</evidence>
<dbReference type="GO" id="GO:0031966">
    <property type="term" value="C:mitochondrial membrane"/>
    <property type="evidence" value="ECO:0007669"/>
    <property type="project" value="UniProtKB-SubCell"/>
</dbReference>
<feature type="repeat" description="Solcar" evidence="9">
    <location>
        <begin position="126"/>
        <end position="211"/>
    </location>
</feature>
<evidence type="ECO:0000256" key="2">
    <source>
        <dbReference type="ARBA" id="ARBA00006375"/>
    </source>
</evidence>
<evidence type="ECO:0000256" key="7">
    <source>
        <dbReference type="ARBA" id="ARBA00023128"/>
    </source>
</evidence>
<dbReference type="KEGG" id="dhe:115483111"/>
<dbReference type="GeneID" id="111594066"/>
<feature type="repeat" description="Solcar" evidence="9">
    <location>
        <begin position="224"/>
        <end position="319"/>
    </location>
</feature>
<evidence type="ECO:0000256" key="4">
    <source>
        <dbReference type="ARBA" id="ARBA00022692"/>
    </source>
</evidence>
<evidence type="ECO:0000256" key="1">
    <source>
        <dbReference type="ARBA" id="ARBA00004225"/>
    </source>
</evidence>
<comment type="subcellular location">
    <subcellularLocation>
        <location evidence="1">Mitochondrion membrane</location>
        <topology evidence="1">Multi-pass membrane protein</topology>
    </subcellularLocation>
</comment>
<sequence length="420" mass="46159">MTPTPVEIAAATSTPLREHNNNEHNGAATTAQSSLSPPDIGSTTVGSEMLIMTPEQIAEAYEKTVQEEEKKRAKAQERHSFFHTPNIWNAPTAFHDGLLLIFGKILRFILHLDMHGGTTGNNINFVGGLIDFLAGSLGGAAQVYVSQPLDTVKVKLQTFPETYKGMLDCFLSTYRKDGVMRGLYAGSVPAVFANVAENSVLFAAYGGCQKFVTYVVDKELTSELTTTENACAGSLAACFSTLTLCPTELIKCKLQALREMKHFVEPTQAADIRTPWTLTRYIWRTEGIRGFYRGLGSTFVREMPGYFFFFGSYEGTRELLRSKDQTKDEIGPVRTMVAGAIGGVCLWTSTFPADVIKSRIQVKNLNEGMFSVGADIVRREGVLALYRGLLPSILRTIPATATLFVVYEYTKKALHGTIAQ</sequence>
<comment type="similarity">
    <text evidence="2 10">Belongs to the mitochondrial carrier (TC 2.A.29) family.</text>
</comment>
<reference evidence="13 14" key="1">
    <citation type="submission" date="2025-04" db="UniProtKB">
        <authorList>
            <consortium name="RefSeq"/>
        </authorList>
    </citation>
    <scope>IDENTIFICATION</scope>
    <source>
        <strain evidence="13 14">15085-1641.00</strain>
        <tissue evidence="13 14">Whole body</tissue>
    </source>
</reference>
<evidence type="ECO:0000313" key="12">
    <source>
        <dbReference type="Proteomes" id="UP000504633"/>
    </source>
</evidence>
<dbReference type="GO" id="GO:0000064">
    <property type="term" value="F:L-ornithine transmembrane transporter activity"/>
    <property type="evidence" value="ECO:0007669"/>
    <property type="project" value="TreeGrafter"/>
</dbReference>
<evidence type="ECO:0000256" key="9">
    <source>
        <dbReference type="PROSITE-ProRule" id="PRU00282"/>
    </source>
</evidence>
<keyword evidence="3 10" id="KW-0813">Transport</keyword>
<feature type="repeat" description="Solcar" evidence="9">
    <location>
        <begin position="330"/>
        <end position="413"/>
    </location>
</feature>
<dbReference type="SUPFAM" id="SSF103506">
    <property type="entry name" value="Mitochondrial carrier"/>
    <property type="match status" value="1"/>
</dbReference>
<dbReference type="FunFam" id="1.50.40.10:FF:000146">
    <property type="entry name" value="Uncharacterized protein, isoform B"/>
    <property type="match status" value="1"/>
</dbReference>
<feature type="compositionally biased region" description="Polar residues" evidence="11">
    <location>
        <begin position="23"/>
        <end position="44"/>
    </location>
</feature>
<dbReference type="InterPro" id="IPR023395">
    <property type="entry name" value="MCP_dom_sf"/>
</dbReference>